<evidence type="ECO:0000256" key="2">
    <source>
        <dbReference type="ARBA" id="ARBA00022801"/>
    </source>
</evidence>
<keyword evidence="4" id="KW-1185">Reference proteome</keyword>
<evidence type="ECO:0000313" key="3">
    <source>
        <dbReference type="EMBL" id="SDS66517.1"/>
    </source>
</evidence>
<dbReference type="Pfam" id="PF00756">
    <property type="entry name" value="Esterase"/>
    <property type="match status" value="1"/>
</dbReference>
<evidence type="ECO:0000313" key="4">
    <source>
        <dbReference type="Proteomes" id="UP000199679"/>
    </source>
</evidence>
<accession>A0A1H1U223</accession>
<dbReference type="GO" id="GO:0016788">
    <property type="term" value="F:hydrolase activity, acting on ester bonds"/>
    <property type="evidence" value="ECO:0007669"/>
    <property type="project" value="TreeGrafter"/>
</dbReference>
<dbReference type="STRING" id="652787.SAMN05216490_1573"/>
<dbReference type="OrthoDB" id="9784036at2"/>
<keyword evidence="2" id="KW-0378">Hydrolase</keyword>
<evidence type="ECO:0000256" key="1">
    <source>
        <dbReference type="ARBA" id="ARBA00005622"/>
    </source>
</evidence>
<dbReference type="InterPro" id="IPR029058">
    <property type="entry name" value="AB_hydrolase_fold"/>
</dbReference>
<dbReference type="EMBL" id="LT629740">
    <property type="protein sequence ID" value="SDS66517.1"/>
    <property type="molecule type" value="Genomic_DNA"/>
</dbReference>
<dbReference type="InterPro" id="IPR000801">
    <property type="entry name" value="Esterase-like"/>
</dbReference>
<reference evidence="3 4" key="1">
    <citation type="submission" date="2016-10" db="EMBL/GenBank/DDBJ databases">
        <authorList>
            <person name="de Groot N.N."/>
        </authorList>
    </citation>
    <scope>NUCLEOTIDE SEQUENCE [LARGE SCALE GENOMIC DNA]</scope>
    <source>
        <strain evidence="3 4">MP1X4</strain>
    </source>
</reference>
<dbReference type="SUPFAM" id="SSF53474">
    <property type="entry name" value="alpha/beta-Hydrolases"/>
    <property type="match status" value="1"/>
</dbReference>
<dbReference type="Proteomes" id="UP000199679">
    <property type="component" value="Chromosome I"/>
</dbReference>
<comment type="similarity">
    <text evidence="1">Belongs to the esterase D family.</text>
</comment>
<dbReference type="PANTHER" id="PTHR40841:SF2">
    <property type="entry name" value="SIDEROPHORE-DEGRADING ESTERASE (EUROFUNG)"/>
    <property type="match status" value="1"/>
</dbReference>
<proteinExistence type="inferred from homology"/>
<dbReference type="Gene3D" id="3.40.50.1820">
    <property type="entry name" value="alpha/beta hydrolase"/>
    <property type="match status" value="1"/>
</dbReference>
<dbReference type="InterPro" id="IPR052558">
    <property type="entry name" value="Siderophore_Hydrolase_D"/>
</dbReference>
<dbReference type="RefSeq" id="WP_157682075.1">
    <property type="nucleotide sequence ID" value="NZ_LT629740.1"/>
</dbReference>
<dbReference type="AlphaFoldDB" id="A0A1H1U223"/>
<sequence length="318" mass="35025">MTENNSPYQSFPGQDPVHVYGSSQFDVPSEISGRTYRIFVFKPDTPPPASGYPVVVATDGNMTFPIMATMSATFALTGVAALVVGVGYPTDDPVSLFSLRYRDQTPPTPLSNIQQRPDLPPVNPDDYGGSESFYRFLVEELRPLIAGCYPVDANNQTLYGHSIAGMFTLGILFNHPGSFRNFVASSPSIWWNKCSVLNDIPDFAYKIEAGEAAPRVLVLVGDKEQDVPATLPPQMTSILMKKMPHVPSPIRNMIARIFVKKKMLEYRMVGNARDVGERLQEIKGTSGYVARFHAFADEDHLTALPASIGRTLSFVLMP</sequence>
<organism evidence="3 4">
    <name type="scientific">Mucilaginibacter mallensis</name>
    <dbReference type="NCBI Taxonomy" id="652787"/>
    <lineage>
        <taxon>Bacteria</taxon>
        <taxon>Pseudomonadati</taxon>
        <taxon>Bacteroidota</taxon>
        <taxon>Sphingobacteriia</taxon>
        <taxon>Sphingobacteriales</taxon>
        <taxon>Sphingobacteriaceae</taxon>
        <taxon>Mucilaginibacter</taxon>
    </lineage>
</organism>
<name>A0A1H1U223_MUCMA</name>
<dbReference type="PANTHER" id="PTHR40841">
    <property type="entry name" value="SIDEROPHORE TRIACETYLFUSARININE C ESTERASE"/>
    <property type="match status" value="1"/>
</dbReference>
<gene>
    <name evidence="3" type="ORF">SAMN05216490_1573</name>
</gene>
<protein>
    <recommendedName>
        <fullName evidence="5">Esterase</fullName>
    </recommendedName>
</protein>
<evidence type="ECO:0008006" key="5">
    <source>
        <dbReference type="Google" id="ProtNLM"/>
    </source>
</evidence>